<organism evidence="2 3">
    <name type="scientific">Mycoplasma haematolamae (strain Purdue)</name>
    <dbReference type="NCBI Taxonomy" id="1212765"/>
    <lineage>
        <taxon>Bacteria</taxon>
        <taxon>Bacillati</taxon>
        <taxon>Mycoplasmatota</taxon>
        <taxon>Mollicutes</taxon>
        <taxon>Mycoplasmataceae</taxon>
        <taxon>Mycoplasma</taxon>
    </lineage>
</organism>
<gene>
    <name evidence="2" type="ordered locus">MHLP_03145</name>
</gene>
<dbReference type="HOGENOM" id="CLU_1893939_0_0_14"/>
<name>I7CK03_MYCHA</name>
<feature type="transmembrane region" description="Helical" evidence="1">
    <location>
        <begin position="103"/>
        <end position="129"/>
    </location>
</feature>
<sequence length="164" mass="19296">MSETSQDLYFTTRILLISYWITTPCLALIFLGLLRVFPKGDWSVASRFYRKYSFYLKNLSVLLWATLGFVVIANTLSSLFYIVDGGILGHWSKYEFYWKHGKAKWPTLTFFGVVCVGYLLHSGVAVIGYRRYWRVNFEKELWSYFLPCWRSMPPPRLSVQKVTK</sequence>
<keyword evidence="3" id="KW-1185">Reference proteome</keyword>
<proteinExistence type="predicted"/>
<reference evidence="3" key="2">
    <citation type="submission" date="2012-07" db="EMBL/GenBank/DDBJ databases">
        <title>Complete genome sequence of 'Candidatus Mycoplasma haemolamae'.</title>
        <authorList>
            <person name="Guimaraes A.M.S."/>
            <person name="Toth B."/>
            <person name="Santos A.P."/>
            <person name="Nascimento N.C."/>
            <person name="Sojka J.E."/>
            <person name="Messick J.B."/>
        </authorList>
    </citation>
    <scope>NUCLEOTIDE SEQUENCE [LARGE SCALE GENOMIC DNA]</scope>
    <source>
        <strain evidence="3">Purdue</strain>
    </source>
</reference>
<keyword evidence="1" id="KW-1133">Transmembrane helix</keyword>
<reference evidence="2 3" key="1">
    <citation type="journal article" date="2012" name="J. Bacteriol.">
        <title>Genome Sequence of "Candidatus Mycoplasma haemolamae" Strain Purdue, a Red Blood Cell Pathogen of Alpacas (Vicugna pacos) and Llamas (Lama glama).</title>
        <authorList>
            <person name="Guimaraes A.M."/>
            <person name="Toth B."/>
            <person name="Santos A.P."/>
            <person name="do Nascimento N.C."/>
            <person name="Kritchevsky J.E."/>
            <person name="Messick J.B."/>
        </authorList>
    </citation>
    <scope>NUCLEOTIDE SEQUENCE [LARGE SCALE GENOMIC DNA]</scope>
    <source>
        <strain evidence="2 3">Purdue</strain>
    </source>
</reference>
<feature type="transmembrane region" description="Helical" evidence="1">
    <location>
        <begin position="59"/>
        <end position="83"/>
    </location>
</feature>
<keyword evidence="1" id="KW-0472">Membrane</keyword>
<evidence type="ECO:0000313" key="2">
    <source>
        <dbReference type="EMBL" id="AFO52209.1"/>
    </source>
</evidence>
<accession>I7CK03</accession>
<dbReference type="AlphaFoldDB" id="I7CK03"/>
<evidence type="ECO:0000256" key="1">
    <source>
        <dbReference type="SAM" id="Phobius"/>
    </source>
</evidence>
<protein>
    <submittedName>
        <fullName evidence="2">Uncharacterized protein</fullName>
    </submittedName>
</protein>
<dbReference type="PATRIC" id="fig|1212765.3.peg.713"/>
<dbReference type="STRING" id="1212765.MHLP_03145"/>
<dbReference type="EMBL" id="CP003731">
    <property type="protein sequence ID" value="AFO52209.1"/>
    <property type="molecule type" value="Genomic_DNA"/>
</dbReference>
<dbReference type="Proteomes" id="UP000006502">
    <property type="component" value="Chromosome"/>
</dbReference>
<dbReference type="KEGG" id="mhl:MHLP_03145"/>
<feature type="transmembrane region" description="Helical" evidence="1">
    <location>
        <begin position="17"/>
        <end position="38"/>
    </location>
</feature>
<keyword evidence="1" id="KW-0812">Transmembrane</keyword>
<evidence type="ECO:0000313" key="3">
    <source>
        <dbReference type="Proteomes" id="UP000006502"/>
    </source>
</evidence>